<sequence length="212" mass="24036">MVLWHKPTRGTRFAFQPEDVELVSCFLVFVAPGLAWMQTPFPNSLANSCSASIPSYRNRVFASPSSLSLRSNFQLVRIVLLVLAVFKGLQPMIMPSLPIHRRMQGNQISAQQGVYRRSFGDSQERTERNASNRECREMAYREQGMDRRICQKANQINQIAAHNPDLLANRALALPVLSASAYLVLCRRWPTIRISEPVPAHCHVCIPRTPYT</sequence>
<reference evidence="1 2" key="1">
    <citation type="journal article" date="2024" name="Commun. Biol.">
        <title>Comparative genomic analysis of thermophilic fungi reveals convergent evolutionary adaptations and gene losses.</title>
        <authorList>
            <person name="Steindorff A.S."/>
            <person name="Aguilar-Pontes M.V."/>
            <person name="Robinson A.J."/>
            <person name="Andreopoulos B."/>
            <person name="LaButti K."/>
            <person name="Kuo A."/>
            <person name="Mondo S."/>
            <person name="Riley R."/>
            <person name="Otillar R."/>
            <person name="Haridas S."/>
            <person name="Lipzen A."/>
            <person name="Grimwood J."/>
            <person name="Schmutz J."/>
            <person name="Clum A."/>
            <person name="Reid I.D."/>
            <person name="Moisan M.C."/>
            <person name="Butler G."/>
            <person name="Nguyen T.T.M."/>
            <person name="Dewar K."/>
            <person name="Conant G."/>
            <person name="Drula E."/>
            <person name="Henrissat B."/>
            <person name="Hansel C."/>
            <person name="Singer S."/>
            <person name="Hutchinson M.I."/>
            <person name="de Vries R.P."/>
            <person name="Natvig D.O."/>
            <person name="Powell A.J."/>
            <person name="Tsang A."/>
            <person name="Grigoriev I.V."/>
        </authorList>
    </citation>
    <scope>NUCLEOTIDE SEQUENCE [LARGE SCALE GENOMIC DNA]</scope>
    <source>
        <strain evidence="1 2">CBS 494.80</strain>
    </source>
</reference>
<accession>A0ABR4BY37</accession>
<protein>
    <submittedName>
        <fullName evidence="1">Uncharacterized protein</fullName>
    </submittedName>
</protein>
<name>A0ABR4BY37_9HELO</name>
<organism evidence="1 2">
    <name type="scientific">Oculimacula yallundae</name>
    <dbReference type="NCBI Taxonomy" id="86028"/>
    <lineage>
        <taxon>Eukaryota</taxon>
        <taxon>Fungi</taxon>
        <taxon>Dikarya</taxon>
        <taxon>Ascomycota</taxon>
        <taxon>Pezizomycotina</taxon>
        <taxon>Leotiomycetes</taxon>
        <taxon>Helotiales</taxon>
        <taxon>Ploettnerulaceae</taxon>
        <taxon>Oculimacula</taxon>
    </lineage>
</organism>
<evidence type="ECO:0000313" key="2">
    <source>
        <dbReference type="Proteomes" id="UP001595075"/>
    </source>
</evidence>
<dbReference type="Proteomes" id="UP001595075">
    <property type="component" value="Unassembled WGS sequence"/>
</dbReference>
<gene>
    <name evidence="1" type="ORF">VTL71DRAFT_6791</name>
</gene>
<keyword evidence="2" id="KW-1185">Reference proteome</keyword>
<dbReference type="EMBL" id="JAZHXI010000017">
    <property type="protein sequence ID" value="KAL2062525.1"/>
    <property type="molecule type" value="Genomic_DNA"/>
</dbReference>
<proteinExistence type="predicted"/>
<evidence type="ECO:0000313" key="1">
    <source>
        <dbReference type="EMBL" id="KAL2062525.1"/>
    </source>
</evidence>
<comment type="caution">
    <text evidence="1">The sequence shown here is derived from an EMBL/GenBank/DDBJ whole genome shotgun (WGS) entry which is preliminary data.</text>
</comment>